<dbReference type="InterPro" id="IPR004353">
    <property type="entry name" value="Mon1"/>
</dbReference>
<feature type="compositionally biased region" description="Polar residues" evidence="3">
    <location>
        <begin position="9"/>
        <end position="47"/>
    </location>
</feature>
<evidence type="ECO:0000256" key="2">
    <source>
        <dbReference type="RuleBase" id="RU367048"/>
    </source>
</evidence>
<dbReference type="Pfam" id="PF19038">
    <property type="entry name" value="Fuz_longin_3"/>
    <property type="match status" value="1"/>
</dbReference>
<comment type="caution">
    <text evidence="7">The sequence shown here is derived from an EMBL/GenBank/DDBJ whole genome shotgun (WGS) entry which is preliminary data.</text>
</comment>
<keyword evidence="8" id="KW-1185">Reference proteome</keyword>
<feature type="domain" description="FUZ/MON1/HPS1 second Longin" evidence="5">
    <location>
        <begin position="348"/>
        <end position="445"/>
    </location>
</feature>
<dbReference type="InterPro" id="IPR043971">
    <property type="entry name" value="FUZ/MON1/HPS1_longin_2"/>
</dbReference>
<sequence length="585" mass="68155">MATNGPHRSGNTNQSSRLSRPTRIFSKQTSEDANNETNNTPDKPRTMTTALYGRFDLEECDEGVKINHVWDSESGLPTSRLINEKRPISPSAARRDSHWLAQQASFSIDPDMDSDVALMEDILGETQSIKHSPDPLEEISQERPQLDSPNQLFPIPTEESQEEPITETLSSSSNFRNIEKELKLNKKNVFILSESGKPIYSRYGDEDHAVHLFGIMQAFIAFVEDNKDELLYFSTDTHNFVFVHKGPLILVCIANTYEYPDQIRLQMNMLYNQIISQITNTQLNRVFQEYRNFDLRRWLTDRFLSSLIELMDEDPSYLLQAIRCIPMNNTLRENINSTIIQAGNKNKKVLFTLLIANTRLIAYVRHKSYKLGPSDILLLFNMVHSTTSFKNSENWTPVCLPDFDNRGYMYAHISYVNETSAMYLILLSTNREAFFDLKETHTTIVEKLNSHGYLQKIEKSIRYADYTMPQIKVPEVRHFIFKNFRLNQYTMPLYGPPYVDEKERERLYGQYLYLNHNLYKPTRPAKIIYTVGPKETLFAWIHKEFEWYAVFDPLISKPSAVDAINKLCRWMKNTKDELFLRPATY</sequence>
<dbReference type="Pfam" id="PF19037">
    <property type="entry name" value="Fuz_longin_2"/>
    <property type="match status" value="1"/>
</dbReference>
<dbReference type="Proteomes" id="UP001165289">
    <property type="component" value="Unassembled WGS sequence"/>
</dbReference>
<feature type="domain" description="FUZ/MON1/HPS1 third Longin" evidence="6">
    <location>
        <begin position="475"/>
        <end position="574"/>
    </location>
</feature>
<accession>A0AAV7K9N6</accession>
<proteinExistence type="inferred from homology"/>
<evidence type="ECO:0000259" key="5">
    <source>
        <dbReference type="Pfam" id="PF19037"/>
    </source>
</evidence>
<comment type="similarity">
    <text evidence="1 2">Belongs to the MON1/SAND family.</text>
</comment>
<evidence type="ECO:0000313" key="8">
    <source>
        <dbReference type="Proteomes" id="UP001165289"/>
    </source>
</evidence>
<name>A0AAV7K9N6_9METZ</name>
<dbReference type="GO" id="GO:0006623">
    <property type="term" value="P:protein targeting to vacuole"/>
    <property type="evidence" value="ECO:0007669"/>
    <property type="project" value="UniProtKB-UniRule"/>
</dbReference>
<evidence type="ECO:0000259" key="4">
    <source>
        <dbReference type="Pfam" id="PF19036"/>
    </source>
</evidence>
<dbReference type="Pfam" id="PF19036">
    <property type="entry name" value="Fuz_longin_1"/>
    <property type="match status" value="1"/>
</dbReference>
<dbReference type="InterPro" id="IPR043972">
    <property type="entry name" value="FUZ/MON1/HPS1_longin_1"/>
</dbReference>
<organism evidence="7 8">
    <name type="scientific">Oopsacas minuta</name>
    <dbReference type="NCBI Taxonomy" id="111878"/>
    <lineage>
        <taxon>Eukaryota</taxon>
        <taxon>Metazoa</taxon>
        <taxon>Porifera</taxon>
        <taxon>Hexactinellida</taxon>
        <taxon>Hexasterophora</taxon>
        <taxon>Lyssacinosida</taxon>
        <taxon>Leucopsacidae</taxon>
        <taxon>Oopsacas</taxon>
    </lineage>
</organism>
<dbReference type="EMBL" id="JAKMXF010000110">
    <property type="protein sequence ID" value="KAI6658086.1"/>
    <property type="molecule type" value="Genomic_DNA"/>
</dbReference>
<evidence type="ECO:0000313" key="7">
    <source>
        <dbReference type="EMBL" id="KAI6658086.1"/>
    </source>
</evidence>
<dbReference type="PRINTS" id="PR01546">
    <property type="entry name" value="YEAST73DUF"/>
</dbReference>
<reference evidence="7 8" key="1">
    <citation type="journal article" date="2023" name="BMC Biol.">
        <title>The compact genome of the sponge Oopsacas minuta (Hexactinellida) is lacking key metazoan core genes.</title>
        <authorList>
            <person name="Santini S."/>
            <person name="Schenkelaars Q."/>
            <person name="Jourda C."/>
            <person name="Duchesne M."/>
            <person name="Belahbib H."/>
            <person name="Rocher C."/>
            <person name="Selva M."/>
            <person name="Riesgo A."/>
            <person name="Vervoort M."/>
            <person name="Leys S.P."/>
            <person name="Kodjabachian L."/>
            <person name="Le Bivic A."/>
            <person name="Borchiellini C."/>
            <person name="Claverie J.M."/>
            <person name="Renard E."/>
        </authorList>
    </citation>
    <scope>NUCLEOTIDE SEQUENCE [LARGE SCALE GENOMIC DNA]</scope>
    <source>
        <strain evidence="7">SPO-2</strain>
    </source>
</reference>
<comment type="function">
    <text evidence="2">Plays an important role in membrane trafficking through the secretory apparatus.</text>
</comment>
<dbReference type="GO" id="GO:0035658">
    <property type="term" value="C:Mon1-Ccz1 complex"/>
    <property type="evidence" value="ECO:0007669"/>
    <property type="project" value="TreeGrafter"/>
</dbReference>
<feature type="region of interest" description="Disordered" evidence="3">
    <location>
        <begin position="1"/>
        <end position="47"/>
    </location>
</feature>
<dbReference type="PANTHER" id="PTHR13027:SF7">
    <property type="entry name" value="VACUOLAR FUSION PROTEIN MON1 HOMOLOG"/>
    <property type="match status" value="1"/>
</dbReference>
<evidence type="ECO:0000259" key="6">
    <source>
        <dbReference type="Pfam" id="PF19038"/>
    </source>
</evidence>
<evidence type="ECO:0000256" key="1">
    <source>
        <dbReference type="ARBA" id="ARBA00008968"/>
    </source>
</evidence>
<dbReference type="PANTHER" id="PTHR13027">
    <property type="entry name" value="SAND PROTEIN-RELATED"/>
    <property type="match status" value="1"/>
</dbReference>
<dbReference type="GO" id="GO:0016192">
    <property type="term" value="P:vesicle-mediated transport"/>
    <property type="evidence" value="ECO:0007669"/>
    <property type="project" value="InterPro"/>
</dbReference>
<dbReference type="InterPro" id="IPR043970">
    <property type="entry name" value="FUZ/MON1/HPS1_longin_3"/>
</dbReference>
<feature type="domain" description="FUZ/MON1/HPS1 first Longin" evidence="4">
    <location>
        <begin position="187"/>
        <end position="300"/>
    </location>
</feature>
<evidence type="ECO:0000256" key="3">
    <source>
        <dbReference type="SAM" id="MobiDB-lite"/>
    </source>
</evidence>
<gene>
    <name evidence="7" type="ORF">LOD99_15799</name>
</gene>
<dbReference type="AlphaFoldDB" id="A0AAV7K9N6"/>
<protein>
    <recommendedName>
        <fullName evidence="2">Vacuolar fusion protein MON1 homolog</fullName>
    </recommendedName>
</protein>